<dbReference type="OrthoDB" id="6897301at2"/>
<dbReference type="eggNOG" id="ENOG502ZUZI">
    <property type="taxonomic scope" value="Bacteria"/>
</dbReference>
<protein>
    <submittedName>
        <fullName evidence="1">Uncharacterized protein</fullName>
    </submittedName>
</protein>
<evidence type="ECO:0000313" key="2">
    <source>
        <dbReference type="Proteomes" id="UP000004508"/>
    </source>
</evidence>
<proteinExistence type="predicted"/>
<keyword evidence="2" id="KW-1185">Reference proteome</keyword>
<dbReference type="RefSeq" id="WP_007917334.1">
    <property type="nucleotide sequence ID" value="NZ_ADVG01000003.1"/>
</dbReference>
<name>D6TUC0_KTERA</name>
<comment type="caution">
    <text evidence="1">The sequence shown here is derived from an EMBL/GenBank/DDBJ whole genome shotgun (WGS) entry which is preliminary data.</text>
</comment>
<sequence length="120" mass="13424">MDEIDLLPEALRGQSLSKREIVVPYQQALDALEILAVAKLAVVGWEGWMKYVDGRHGHAPGGVMGTESIEREAGETWEDYVQRSARFCAETITKEQQAWNANPDSVRLLLYFCLTAIAET</sequence>
<dbReference type="EMBL" id="ADVG01000003">
    <property type="protein sequence ID" value="EFH85217.1"/>
    <property type="molecule type" value="Genomic_DNA"/>
</dbReference>
<reference evidence="1 2" key="1">
    <citation type="journal article" date="2011" name="Stand. Genomic Sci.">
        <title>Non-contiguous finished genome sequence and contextual data of the filamentous soil bacterium Ktedonobacter racemifer type strain (SOSP1-21).</title>
        <authorList>
            <person name="Chang Y.J."/>
            <person name="Land M."/>
            <person name="Hauser L."/>
            <person name="Chertkov O."/>
            <person name="Del Rio T.G."/>
            <person name="Nolan M."/>
            <person name="Copeland A."/>
            <person name="Tice H."/>
            <person name="Cheng J.F."/>
            <person name="Lucas S."/>
            <person name="Han C."/>
            <person name="Goodwin L."/>
            <person name="Pitluck S."/>
            <person name="Ivanova N."/>
            <person name="Ovchinikova G."/>
            <person name="Pati A."/>
            <person name="Chen A."/>
            <person name="Palaniappan K."/>
            <person name="Mavromatis K."/>
            <person name="Liolios K."/>
            <person name="Brettin T."/>
            <person name="Fiebig A."/>
            <person name="Rohde M."/>
            <person name="Abt B."/>
            <person name="Goker M."/>
            <person name="Detter J.C."/>
            <person name="Woyke T."/>
            <person name="Bristow J."/>
            <person name="Eisen J.A."/>
            <person name="Markowitz V."/>
            <person name="Hugenholtz P."/>
            <person name="Kyrpides N.C."/>
            <person name="Klenk H.P."/>
            <person name="Lapidus A."/>
        </authorList>
    </citation>
    <scope>NUCLEOTIDE SEQUENCE [LARGE SCALE GENOMIC DNA]</scope>
    <source>
        <strain evidence="2">DSM 44963</strain>
    </source>
</reference>
<dbReference type="Proteomes" id="UP000004508">
    <property type="component" value="Unassembled WGS sequence"/>
</dbReference>
<evidence type="ECO:0000313" key="1">
    <source>
        <dbReference type="EMBL" id="EFH85217.1"/>
    </source>
</evidence>
<gene>
    <name evidence="1" type="ORF">Krac_6392</name>
</gene>
<dbReference type="InParanoid" id="D6TUC0"/>
<organism evidence="1 2">
    <name type="scientific">Ktedonobacter racemifer DSM 44963</name>
    <dbReference type="NCBI Taxonomy" id="485913"/>
    <lineage>
        <taxon>Bacteria</taxon>
        <taxon>Bacillati</taxon>
        <taxon>Chloroflexota</taxon>
        <taxon>Ktedonobacteria</taxon>
        <taxon>Ktedonobacterales</taxon>
        <taxon>Ktedonobacteraceae</taxon>
        <taxon>Ktedonobacter</taxon>
    </lineage>
</organism>
<accession>D6TUC0</accession>
<dbReference type="AlphaFoldDB" id="D6TUC0"/>